<keyword evidence="2" id="KW-1185">Reference proteome</keyword>
<reference evidence="1" key="1">
    <citation type="submission" date="2021-12" db="EMBL/GenBank/DDBJ databases">
        <title>Convergent genome expansion in fungi linked to evolution of root-endophyte symbiosis.</title>
        <authorList>
            <consortium name="DOE Joint Genome Institute"/>
            <person name="Ke Y.-H."/>
            <person name="Bonito G."/>
            <person name="Liao H.-L."/>
            <person name="Looney B."/>
            <person name="Rojas-Flechas A."/>
            <person name="Nash J."/>
            <person name="Hameed K."/>
            <person name="Schadt C."/>
            <person name="Martin F."/>
            <person name="Crous P.W."/>
            <person name="Miettinen O."/>
            <person name="Magnuson J.K."/>
            <person name="Labbe J."/>
            <person name="Jacobson D."/>
            <person name="Doktycz M.J."/>
            <person name="Veneault-Fourrey C."/>
            <person name="Kuo A."/>
            <person name="Mondo S."/>
            <person name="Calhoun S."/>
            <person name="Riley R."/>
            <person name="Ohm R."/>
            <person name="LaButti K."/>
            <person name="Andreopoulos B."/>
            <person name="Pangilinan J."/>
            <person name="Nolan M."/>
            <person name="Tritt A."/>
            <person name="Clum A."/>
            <person name="Lipzen A."/>
            <person name="Daum C."/>
            <person name="Barry K."/>
            <person name="Grigoriev I.V."/>
            <person name="Vilgalys R."/>
        </authorList>
    </citation>
    <scope>NUCLEOTIDE SEQUENCE</scope>
    <source>
        <strain evidence="1">PMI_201</strain>
    </source>
</reference>
<dbReference type="EMBL" id="JAJTJA010000008">
    <property type="protein sequence ID" value="KAH8695280.1"/>
    <property type="molecule type" value="Genomic_DNA"/>
</dbReference>
<evidence type="ECO:0000313" key="1">
    <source>
        <dbReference type="EMBL" id="KAH8695280.1"/>
    </source>
</evidence>
<gene>
    <name evidence="1" type="ORF">BGW36DRAFT_462891</name>
</gene>
<accession>A0AAD4KMD8</accession>
<comment type="caution">
    <text evidence="1">The sequence shown here is derived from an EMBL/GenBank/DDBJ whole genome shotgun (WGS) entry which is preliminary data.</text>
</comment>
<sequence>MSMKAGEVVRVSKNGKCTLEFQHIYGECRIVDVCEEIEGFKKLKTFSTEPSDRMQGNQGIGEYIIAFTSEKKEKINPLRSFVNGLLNLPGSNKVLVKEFRIKVPNTGVGEQPYSPYGLLGARNRIEYVIGELDKKHQNKEIDLKHYKGVLIVSLESDICEDCQKGSEKVPYDQPNLILYDYLSGRMIAATGKGPGVQKDILDNAKRFGFEDGKGLAGIMTYGNTVAKLFSTDNEEIEPSDWHSVVCSFNREDFIAELCLFVMPDAQATIIRQ</sequence>
<name>A0AAD4KMD8_9EURO</name>
<dbReference type="Proteomes" id="UP001201262">
    <property type="component" value="Unassembled WGS sequence"/>
</dbReference>
<protein>
    <submittedName>
        <fullName evidence="1">Uncharacterized protein</fullName>
    </submittedName>
</protein>
<organism evidence="1 2">
    <name type="scientific">Talaromyces proteolyticus</name>
    <dbReference type="NCBI Taxonomy" id="1131652"/>
    <lineage>
        <taxon>Eukaryota</taxon>
        <taxon>Fungi</taxon>
        <taxon>Dikarya</taxon>
        <taxon>Ascomycota</taxon>
        <taxon>Pezizomycotina</taxon>
        <taxon>Eurotiomycetes</taxon>
        <taxon>Eurotiomycetidae</taxon>
        <taxon>Eurotiales</taxon>
        <taxon>Trichocomaceae</taxon>
        <taxon>Talaromyces</taxon>
        <taxon>Talaromyces sect. Bacilispori</taxon>
    </lineage>
</organism>
<dbReference type="GeneID" id="70252471"/>
<dbReference type="AlphaFoldDB" id="A0AAD4KMD8"/>
<evidence type="ECO:0000313" key="2">
    <source>
        <dbReference type="Proteomes" id="UP001201262"/>
    </source>
</evidence>
<dbReference type="RefSeq" id="XP_046070422.1">
    <property type="nucleotide sequence ID" value="XM_046222184.1"/>
</dbReference>
<proteinExistence type="predicted"/>